<dbReference type="Pfam" id="PF25876">
    <property type="entry name" value="HH_MFP_RND"/>
    <property type="match status" value="1"/>
</dbReference>
<comment type="caution">
    <text evidence="8">The sequence shown here is derived from an EMBL/GenBank/DDBJ whole genome shotgun (WGS) entry which is preliminary data.</text>
</comment>
<reference evidence="8 9" key="1">
    <citation type="journal article" date="2019" name="bioRxiv">
        <title>Bacteria contribute to plant secondary compound degradation in a generalist herbivore system.</title>
        <authorList>
            <person name="Francoeur C.B."/>
            <person name="Khadempour L."/>
            <person name="Moreira-Soto R.D."/>
            <person name="Gotting K."/>
            <person name="Book A.J."/>
            <person name="Pinto-Tomas A.A."/>
            <person name="Keefover-Ring K."/>
            <person name="Currie C.R."/>
        </authorList>
    </citation>
    <scope>NUCLEOTIDE SEQUENCE [LARGE SCALE GENOMIC DNA]</scope>
    <source>
        <strain evidence="8">Acro-835</strain>
    </source>
</reference>
<evidence type="ECO:0000256" key="1">
    <source>
        <dbReference type="ARBA" id="ARBA00004519"/>
    </source>
</evidence>
<dbReference type="PROSITE" id="PS51257">
    <property type="entry name" value="PROKAR_LIPOPROTEIN"/>
    <property type="match status" value="1"/>
</dbReference>
<dbReference type="RefSeq" id="WP_167014701.1">
    <property type="nucleotide sequence ID" value="NZ_VWXF01000004.1"/>
</dbReference>
<dbReference type="Pfam" id="PF25917">
    <property type="entry name" value="BSH_RND"/>
    <property type="match status" value="1"/>
</dbReference>
<evidence type="ECO:0000259" key="5">
    <source>
        <dbReference type="Pfam" id="PF25917"/>
    </source>
</evidence>
<dbReference type="EMBL" id="VWXF01000004">
    <property type="protein sequence ID" value="NIF22204.1"/>
    <property type="molecule type" value="Genomic_DNA"/>
</dbReference>
<evidence type="ECO:0000313" key="9">
    <source>
        <dbReference type="Proteomes" id="UP001515683"/>
    </source>
</evidence>
<dbReference type="PANTHER" id="PTHR30158:SF3">
    <property type="entry name" value="MULTIDRUG EFFLUX PUMP SUBUNIT ACRA-RELATED"/>
    <property type="match status" value="1"/>
</dbReference>
<feature type="signal peptide" evidence="3">
    <location>
        <begin position="1"/>
        <end position="21"/>
    </location>
</feature>
<feature type="domain" description="Multidrug resistance protein MdtA-like beta-barrel" evidence="6">
    <location>
        <begin position="204"/>
        <end position="291"/>
    </location>
</feature>
<sequence length="383" mass="40624">MVIQRLMIPALVLLLSACDKPATDSATPPATEVGVVTLKAQPVGLSSQLTGRVTDSMVSDVRPQVDGIILKRLFTEGDEVKAGQVLYQIDPASYQATYDQAVAQWKNAVAIVKSSKLKAERYSALVKENGVSRQDADDADATYQQNLASVAQYKAAVESARINLNYTAVRAPIAGRIGISSVTPGALVSAAQTTALATIRALNPIYVDLTQSSVQLLKLRKAQTAQHQSNEIVPVTVTLEDGSTYQHQGKLELVEVSVDESTGSVTLRAVFPNPEHELLPGMYVRAAVSNGTRQDAILAPQQGITRDAKGNATALVVDKDNKVESRTVVTDQVIGSNWLVDSGLQSGDRLIVQGTAKVQAGMTVKPVETDSSTTNDSDASGGK</sequence>
<feature type="domain" description="Multidrug resistance protein MdtA-like C-terminal permuted SH3" evidence="7">
    <location>
        <begin position="295"/>
        <end position="355"/>
    </location>
</feature>
<dbReference type="PANTHER" id="PTHR30158">
    <property type="entry name" value="ACRA/E-RELATED COMPONENT OF DRUG EFFLUX TRANSPORTER"/>
    <property type="match status" value="1"/>
</dbReference>
<dbReference type="InterPro" id="IPR006143">
    <property type="entry name" value="RND_pump_MFP"/>
</dbReference>
<evidence type="ECO:0000259" key="4">
    <source>
        <dbReference type="Pfam" id="PF25876"/>
    </source>
</evidence>
<name>A0ABX0RBQ4_9GAMM</name>
<dbReference type="InterPro" id="IPR058625">
    <property type="entry name" value="MdtA-like_BSH"/>
</dbReference>
<dbReference type="Gene3D" id="2.40.50.100">
    <property type="match status" value="1"/>
</dbReference>
<keyword evidence="9" id="KW-1185">Reference proteome</keyword>
<comment type="subcellular location">
    <subcellularLocation>
        <location evidence="1">Cell inner membrane</location>
        <topology evidence="1">Lipid-anchor</topology>
    </subcellularLocation>
</comment>
<dbReference type="InterPro" id="IPR058626">
    <property type="entry name" value="MdtA-like_b-barrel"/>
</dbReference>
<comment type="similarity">
    <text evidence="2">Belongs to the membrane fusion protein (MFP) (TC 8.A.1) family.</text>
</comment>
<dbReference type="Pfam" id="PF25944">
    <property type="entry name" value="Beta-barrel_RND"/>
    <property type="match status" value="1"/>
</dbReference>
<proteinExistence type="inferred from homology"/>
<evidence type="ECO:0000256" key="2">
    <source>
        <dbReference type="ARBA" id="ARBA00009477"/>
    </source>
</evidence>
<organism evidence="8 9">
    <name type="scientific">Candidatus Pantoea multigeneris</name>
    <dbReference type="NCBI Taxonomy" id="2608357"/>
    <lineage>
        <taxon>Bacteria</taxon>
        <taxon>Pseudomonadati</taxon>
        <taxon>Pseudomonadota</taxon>
        <taxon>Gammaproteobacteria</taxon>
        <taxon>Enterobacterales</taxon>
        <taxon>Erwiniaceae</taxon>
        <taxon>Pantoea</taxon>
    </lineage>
</organism>
<dbReference type="Pfam" id="PF25967">
    <property type="entry name" value="RND-MFP_C"/>
    <property type="match status" value="1"/>
</dbReference>
<protein>
    <submittedName>
        <fullName evidence="8">Efflux RND transporter periplasmic adaptor subunit</fullName>
    </submittedName>
</protein>
<dbReference type="Gene3D" id="2.40.420.20">
    <property type="match status" value="1"/>
</dbReference>
<feature type="domain" description="Multidrug resistance protein MdtA-like barrel-sandwich hybrid" evidence="5">
    <location>
        <begin position="59"/>
        <end position="199"/>
    </location>
</feature>
<dbReference type="NCBIfam" id="TIGR01730">
    <property type="entry name" value="RND_mfp"/>
    <property type="match status" value="1"/>
</dbReference>
<accession>A0ABX0RBQ4</accession>
<evidence type="ECO:0000259" key="6">
    <source>
        <dbReference type="Pfam" id="PF25944"/>
    </source>
</evidence>
<dbReference type="Proteomes" id="UP001515683">
    <property type="component" value="Unassembled WGS sequence"/>
</dbReference>
<dbReference type="SUPFAM" id="SSF111369">
    <property type="entry name" value="HlyD-like secretion proteins"/>
    <property type="match status" value="1"/>
</dbReference>
<keyword evidence="3" id="KW-0732">Signal</keyword>
<dbReference type="InterPro" id="IPR058627">
    <property type="entry name" value="MdtA-like_C"/>
</dbReference>
<dbReference type="InterPro" id="IPR058624">
    <property type="entry name" value="MdtA-like_HH"/>
</dbReference>
<feature type="domain" description="Multidrug resistance protein MdtA-like alpha-helical hairpin" evidence="4">
    <location>
        <begin position="97"/>
        <end position="167"/>
    </location>
</feature>
<evidence type="ECO:0000256" key="3">
    <source>
        <dbReference type="SAM" id="SignalP"/>
    </source>
</evidence>
<dbReference type="Gene3D" id="1.10.287.470">
    <property type="entry name" value="Helix hairpin bin"/>
    <property type="match status" value="1"/>
</dbReference>
<evidence type="ECO:0000259" key="7">
    <source>
        <dbReference type="Pfam" id="PF25967"/>
    </source>
</evidence>
<feature type="chain" id="PRO_5046403429" evidence="3">
    <location>
        <begin position="22"/>
        <end position="383"/>
    </location>
</feature>
<gene>
    <name evidence="8" type="ORF">F3J40_11405</name>
</gene>
<evidence type="ECO:0000313" key="8">
    <source>
        <dbReference type="EMBL" id="NIF22204.1"/>
    </source>
</evidence>
<dbReference type="Gene3D" id="2.40.30.170">
    <property type="match status" value="1"/>
</dbReference>